<evidence type="ECO:0000259" key="2">
    <source>
        <dbReference type="PROSITE" id="PS50198"/>
    </source>
</evidence>
<evidence type="ECO:0000313" key="3">
    <source>
        <dbReference type="EMBL" id="VFU12658.1"/>
    </source>
</evidence>
<dbReference type="SUPFAM" id="SSF54534">
    <property type="entry name" value="FKBP-like"/>
    <property type="match status" value="1"/>
</dbReference>
<accession>A0A485M1Q3</accession>
<proteinExistence type="predicted"/>
<dbReference type="PROSITE" id="PS01096">
    <property type="entry name" value="PPIC_PPIASE_1"/>
    <property type="match status" value="1"/>
</dbReference>
<evidence type="ECO:0000256" key="1">
    <source>
        <dbReference type="SAM" id="MobiDB-lite"/>
    </source>
</evidence>
<dbReference type="InterPro" id="IPR050245">
    <property type="entry name" value="PrsA_foldase"/>
</dbReference>
<dbReference type="PANTHER" id="PTHR47245:SF2">
    <property type="entry name" value="PEPTIDYL-PROLYL CIS-TRANS ISOMERASE HP_0175-RELATED"/>
    <property type="match status" value="1"/>
</dbReference>
<sequence>MKKLIVSVMVLMAAIAGCTAENTASMAGKVDMNDPHLVAVVGGEKIMDTDIEALLNEIPEQARQRYASVEGKRELVQSLAEIKMLSLEAKKQGIDRSPDVKRKIDFMGEQMLARELAENTVDKITISDEEISGYYHDNREQFSTGPRVKLRHILLDSESEAQAVLARLKKGEDFSALAREKSRCPSSQQGGELGWATKGMMVPEFEDAAFALKKGQMSEVVKSSYGYHVIMCDDVEAARQLDLEEVRDTIRQQLKSEKSEETVSALIEQAKKNHPVTVNEEYFRKAGEEAQAAPGDETSASGEGDVGAGGQIEGE</sequence>
<dbReference type="InterPro" id="IPR000297">
    <property type="entry name" value="PPIase_PpiC"/>
</dbReference>
<reference evidence="3" key="1">
    <citation type="submission" date="2019-03" db="EMBL/GenBank/DDBJ databases">
        <authorList>
            <person name="Hao L."/>
        </authorList>
    </citation>
    <scope>NUCLEOTIDE SEQUENCE</scope>
</reference>
<gene>
    <name evidence="3" type="primary">cbf</name>
    <name evidence="3" type="ORF">SCFA_1430003</name>
</gene>
<protein>
    <submittedName>
        <fullName evidence="3">Peptidylprolyl isomerase</fullName>
        <ecNumber evidence="3">5.2.1.8</ecNumber>
    </submittedName>
</protein>
<feature type="region of interest" description="Disordered" evidence="1">
    <location>
        <begin position="284"/>
        <end position="315"/>
    </location>
</feature>
<dbReference type="PROSITE" id="PS50198">
    <property type="entry name" value="PPIC_PPIASE_2"/>
    <property type="match status" value="1"/>
</dbReference>
<dbReference type="AlphaFoldDB" id="A0A485M1Q3"/>
<dbReference type="InterPro" id="IPR023058">
    <property type="entry name" value="PPIase_PpiC_CS"/>
</dbReference>
<dbReference type="Pfam" id="PF00639">
    <property type="entry name" value="Rotamase"/>
    <property type="match status" value="1"/>
</dbReference>
<name>A0A485M1Q3_9ZZZZ</name>
<dbReference type="Gene3D" id="3.10.50.40">
    <property type="match status" value="1"/>
</dbReference>
<dbReference type="PANTHER" id="PTHR47245">
    <property type="entry name" value="PEPTIDYLPROLYL ISOMERASE"/>
    <property type="match status" value="1"/>
</dbReference>
<dbReference type="InterPro" id="IPR046357">
    <property type="entry name" value="PPIase_dom_sf"/>
</dbReference>
<dbReference type="EMBL" id="CAADRM010000050">
    <property type="protein sequence ID" value="VFU12658.1"/>
    <property type="molecule type" value="Genomic_DNA"/>
</dbReference>
<feature type="domain" description="PpiC" evidence="2">
    <location>
        <begin position="145"/>
        <end position="234"/>
    </location>
</feature>
<dbReference type="GO" id="GO:0003755">
    <property type="term" value="F:peptidyl-prolyl cis-trans isomerase activity"/>
    <property type="evidence" value="ECO:0007669"/>
    <property type="project" value="UniProtKB-EC"/>
</dbReference>
<dbReference type="PROSITE" id="PS51257">
    <property type="entry name" value="PROKAR_LIPOPROTEIN"/>
    <property type="match status" value="1"/>
</dbReference>
<feature type="compositionally biased region" description="Gly residues" evidence="1">
    <location>
        <begin position="304"/>
        <end position="315"/>
    </location>
</feature>
<organism evidence="3">
    <name type="scientific">anaerobic digester metagenome</name>
    <dbReference type="NCBI Taxonomy" id="1263854"/>
    <lineage>
        <taxon>unclassified sequences</taxon>
        <taxon>metagenomes</taxon>
        <taxon>ecological metagenomes</taxon>
    </lineage>
</organism>
<keyword evidence="3" id="KW-0413">Isomerase</keyword>
<dbReference type="Gene3D" id="1.10.8.1040">
    <property type="match status" value="1"/>
</dbReference>
<dbReference type="EC" id="5.2.1.8" evidence="3"/>